<organism evidence="8 9">
    <name type="scientific">Elysia crispata</name>
    <name type="common">lettuce slug</name>
    <dbReference type="NCBI Taxonomy" id="231223"/>
    <lineage>
        <taxon>Eukaryota</taxon>
        <taxon>Metazoa</taxon>
        <taxon>Spiralia</taxon>
        <taxon>Lophotrochozoa</taxon>
        <taxon>Mollusca</taxon>
        <taxon>Gastropoda</taxon>
        <taxon>Heterobranchia</taxon>
        <taxon>Euthyneura</taxon>
        <taxon>Panpulmonata</taxon>
        <taxon>Sacoglossa</taxon>
        <taxon>Placobranchoidea</taxon>
        <taxon>Plakobranchidae</taxon>
        <taxon>Elysia</taxon>
    </lineage>
</organism>
<evidence type="ECO:0000313" key="9">
    <source>
        <dbReference type="Proteomes" id="UP001283361"/>
    </source>
</evidence>
<evidence type="ECO:0000256" key="4">
    <source>
        <dbReference type="ARBA" id="ARBA00023002"/>
    </source>
</evidence>
<dbReference type="GO" id="GO:0006805">
    <property type="term" value="P:xenobiotic metabolic process"/>
    <property type="evidence" value="ECO:0007669"/>
    <property type="project" value="TreeGrafter"/>
</dbReference>
<evidence type="ECO:0000256" key="1">
    <source>
        <dbReference type="ARBA" id="ARBA00001971"/>
    </source>
</evidence>
<evidence type="ECO:0000313" key="8">
    <source>
        <dbReference type="EMBL" id="KAK3774454.1"/>
    </source>
</evidence>
<evidence type="ECO:0000256" key="6">
    <source>
        <dbReference type="ARBA" id="ARBA00023033"/>
    </source>
</evidence>
<dbReference type="InterPro" id="IPR050182">
    <property type="entry name" value="Cytochrome_P450_fam2"/>
</dbReference>
<keyword evidence="6" id="KW-0503">Monooxygenase</keyword>
<dbReference type="PANTHER" id="PTHR24300">
    <property type="entry name" value="CYTOCHROME P450 508A4-RELATED"/>
    <property type="match status" value="1"/>
</dbReference>
<dbReference type="InterPro" id="IPR036396">
    <property type="entry name" value="Cyt_P450_sf"/>
</dbReference>
<keyword evidence="9" id="KW-1185">Reference proteome</keyword>
<keyword evidence="3 7" id="KW-0479">Metal-binding</keyword>
<keyword evidence="7" id="KW-0349">Heme</keyword>
<comment type="caution">
    <text evidence="8">The sequence shown here is derived from an EMBL/GenBank/DDBJ whole genome shotgun (WGS) entry which is preliminary data.</text>
</comment>
<evidence type="ECO:0000256" key="3">
    <source>
        <dbReference type="ARBA" id="ARBA00022723"/>
    </source>
</evidence>
<dbReference type="Proteomes" id="UP001283361">
    <property type="component" value="Unassembled WGS sequence"/>
</dbReference>
<dbReference type="PRINTS" id="PR00463">
    <property type="entry name" value="EP450I"/>
</dbReference>
<comment type="cofactor">
    <cofactor evidence="1 7">
        <name>heme</name>
        <dbReference type="ChEBI" id="CHEBI:30413"/>
    </cofactor>
</comment>
<dbReference type="InterPro" id="IPR001128">
    <property type="entry name" value="Cyt_P450"/>
</dbReference>
<accession>A0AAE0ZRY8</accession>
<dbReference type="SUPFAM" id="SSF48264">
    <property type="entry name" value="Cytochrome P450"/>
    <property type="match status" value="1"/>
</dbReference>
<keyword evidence="5 7" id="KW-0408">Iron</keyword>
<dbReference type="FunFam" id="1.10.630.10:FF:000036">
    <property type="entry name" value="CYtochrome P450 family"/>
    <property type="match status" value="1"/>
</dbReference>
<protein>
    <recommendedName>
        <fullName evidence="10">Cytochrome P450</fullName>
    </recommendedName>
</protein>
<dbReference type="GO" id="GO:0006082">
    <property type="term" value="P:organic acid metabolic process"/>
    <property type="evidence" value="ECO:0007669"/>
    <property type="project" value="TreeGrafter"/>
</dbReference>
<dbReference type="Gene3D" id="1.10.630.10">
    <property type="entry name" value="Cytochrome P450"/>
    <property type="match status" value="1"/>
</dbReference>
<dbReference type="GO" id="GO:0005506">
    <property type="term" value="F:iron ion binding"/>
    <property type="evidence" value="ECO:0007669"/>
    <property type="project" value="InterPro"/>
</dbReference>
<sequence length="467" mass="53246">MLVFLPLSMGDDIRAQFKAWHKQCGGLFSIYFGTKLVVVVNGFKTHREVFVYKAAFSSDRPRMFLNEAIGMGETGIVFSSGVIWKELRYTTHQILKEFGMGTNLLAERIQEEVICYVKKLVEMKGKPVDPQHFTYVSVSNIICSIMFGRRFSYDDPRFKKTVDSLNRVSECARGAGAINFLPFLKYLPGDMFKAKKIQLNWLSVKKVLAEIVFEIERQGKITAKKRNSGNYIFSYRDKQHENKQIGNATCLDDDNLLKNIIDLFAAGTETVASSIVWCLLFILHTPSVQTKIHEELDREVGQERQPTMEDQARLPYLNAVIKETQRLSNVVPFSVMHKTSEEIKIGDFIIPKGTTLIPNLDSVLHDPEVWGSDAEIFNPDRFLDKDGNVIHREEFIPYSLGPRICVGEAMAKMELFLFLSSMFQRFQFVAKDSKNLPSLKPNIGFTSVPTAFEILCVDRFKKTEALV</sequence>
<evidence type="ECO:0000256" key="2">
    <source>
        <dbReference type="ARBA" id="ARBA00010617"/>
    </source>
</evidence>
<keyword evidence="4" id="KW-0560">Oxidoreductase</keyword>
<reference evidence="8" key="1">
    <citation type="journal article" date="2023" name="G3 (Bethesda)">
        <title>A reference genome for the long-term kleptoplast-retaining sea slug Elysia crispata morphotype clarki.</title>
        <authorList>
            <person name="Eastman K.E."/>
            <person name="Pendleton A.L."/>
            <person name="Shaikh M.A."/>
            <person name="Suttiyut T."/>
            <person name="Ogas R."/>
            <person name="Tomko P."/>
            <person name="Gavelis G."/>
            <person name="Widhalm J.R."/>
            <person name="Wisecaver J.H."/>
        </authorList>
    </citation>
    <scope>NUCLEOTIDE SEQUENCE</scope>
    <source>
        <strain evidence="8">ECLA1</strain>
    </source>
</reference>
<evidence type="ECO:0008006" key="10">
    <source>
        <dbReference type="Google" id="ProtNLM"/>
    </source>
</evidence>
<dbReference type="PANTHER" id="PTHR24300:SF375">
    <property type="entry name" value="CYTOCHROME P450 FAMILY"/>
    <property type="match status" value="1"/>
</dbReference>
<feature type="binding site" description="axial binding residue" evidence="7">
    <location>
        <position position="405"/>
    </location>
    <ligand>
        <name>heme</name>
        <dbReference type="ChEBI" id="CHEBI:30413"/>
    </ligand>
    <ligandPart>
        <name>Fe</name>
        <dbReference type="ChEBI" id="CHEBI:18248"/>
    </ligandPart>
</feature>
<comment type="similarity">
    <text evidence="2">Belongs to the cytochrome P450 family.</text>
</comment>
<dbReference type="GO" id="GO:0016712">
    <property type="term" value="F:oxidoreductase activity, acting on paired donors, with incorporation or reduction of molecular oxygen, reduced flavin or flavoprotein as one donor, and incorporation of one atom of oxygen"/>
    <property type="evidence" value="ECO:0007669"/>
    <property type="project" value="TreeGrafter"/>
</dbReference>
<dbReference type="PRINTS" id="PR00385">
    <property type="entry name" value="P450"/>
</dbReference>
<dbReference type="EMBL" id="JAWDGP010003409">
    <property type="protein sequence ID" value="KAK3774454.1"/>
    <property type="molecule type" value="Genomic_DNA"/>
</dbReference>
<dbReference type="GO" id="GO:0020037">
    <property type="term" value="F:heme binding"/>
    <property type="evidence" value="ECO:0007669"/>
    <property type="project" value="InterPro"/>
</dbReference>
<proteinExistence type="inferred from homology"/>
<gene>
    <name evidence="8" type="ORF">RRG08_064899</name>
</gene>
<dbReference type="InterPro" id="IPR002401">
    <property type="entry name" value="Cyt_P450_E_grp-I"/>
</dbReference>
<dbReference type="GO" id="GO:0005737">
    <property type="term" value="C:cytoplasm"/>
    <property type="evidence" value="ECO:0007669"/>
    <property type="project" value="TreeGrafter"/>
</dbReference>
<dbReference type="AlphaFoldDB" id="A0AAE0ZRY8"/>
<name>A0AAE0ZRY8_9GAST</name>
<evidence type="ECO:0000256" key="7">
    <source>
        <dbReference type="PIRSR" id="PIRSR602401-1"/>
    </source>
</evidence>
<evidence type="ECO:0000256" key="5">
    <source>
        <dbReference type="ARBA" id="ARBA00023004"/>
    </source>
</evidence>
<dbReference type="Pfam" id="PF00067">
    <property type="entry name" value="p450"/>
    <property type="match status" value="1"/>
</dbReference>